<evidence type="ECO:0000313" key="2">
    <source>
        <dbReference type="EMBL" id="KAJ4485247.1"/>
    </source>
</evidence>
<dbReference type="AlphaFoldDB" id="A0A9W9ANB4"/>
<feature type="transmembrane region" description="Helical" evidence="1">
    <location>
        <begin position="20"/>
        <end position="42"/>
    </location>
</feature>
<keyword evidence="1" id="KW-1133">Transmembrane helix</keyword>
<proteinExistence type="predicted"/>
<organism evidence="2 3">
    <name type="scientific">Lentinula aciculospora</name>
    <dbReference type="NCBI Taxonomy" id="153920"/>
    <lineage>
        <taxon>Eukaryota</taxon>
        <taxon>Fungi</taxon>
        <taxon>Dikarya</taxon>
        <taxon>Basidiomycota</taxon>
        <taxon>Agaricomycotina</taxon>
        <taxon>Agaricomycetes</taxon>
        <taxon>Agaricomycetidae</taxon>
        <taxon>Agaricales</taxon>
        <taxon>Marasmiineae</taxon>
        <taxon>Omphalotaceae</taxon>
        <taxon>Lentinula</taxon>
    </lineage>
</organism>
<keyword evidence="3" id="KW-1185">Reference proteome</keyword>
<gene>
    <name evidence="2" type="ORF">J3R30DRAFT_1330128</name>
</gene>
<protein>
    <submittedName>
        <fullName evidence="2">Uncharacterized protein</fullName>
    </submittedName>
</protein>
<reference evidence="2" key="1">
    <citation type="submission" date="2022-08" db="EMBL/GenBank/DDBJ databases">
        <title>A Global Phylogenomic Analysis of the Shiitake Genus Lentinula.</title>
        <authorList>
            <consortium name="DOE Joint Genome Institute"/>
            <person name="Sierra-Patev S."/>
            <person name="Min B."/>
            <person name="Naranjo-Ortiz M."/>
            <person name="Looney B."/>
            <person name="Konkel Z."/>
            <person name="Slot J.C."/>
            <person name="Sakamoto Y."/>
            <person name="Steenwyk J.L."/>
            <person name="Rokas A."/>
            <person name="Carro J."/>
            <person name="Camarero S."/>
            <person name="Ferreira P."/>
            <person name="Molpeceres G."/>
            <person name="Ruiz-Duenas F.J."/>
            <person name="Serrano A."/>
            <person name="Henrissat B."/>
            <person name="Drula E."/>
            <person name="Hughes K.W."/>
            <person name="Mata J.L."/>
            <person name="Ishikawa N.K."/>
            <person name="Vargas-Isla R."/>
            <person name="Ushijima S."/>
            <person name="Smith C.A."/>
            <person name="Ahrendt S."/>
            <person name="Andreopoulos W."/>
            <person name="He G."/>
            <person name="Labutti K."/>
            <person name="Lipzen A."/>
            <person name="Ng V."/>
            <person name="Riley R."/>
            <person name="Sandor L."/>
            <person name="Barry K."/>
            <person name="Martinez A.T."/>
            <person name="Xiao Y."/>
            <person name="Gibbons J.G."/>
            <person name="Terashima K."/>
            <person name="Grigoriev I.V."/>
            <person name="Hibbett D.S."/>
        </authorList>
    </citation>
    <scope>NUCLEOTIDE SEQUENCE</scope>
    <source>
        <strain evidence="2">JLM2183</strain>
    </source>
</reference>
<dbReference type="Proteomes" id="UP001150266">
    <property type="component" value="Unassembled WGS sequence"/>
</dbReference>
<comment type="caution">
    <text evidence="2">The sequence shown here is derived from an EMBL/GenBank/DDBJ whole genome shotgun (WGS) entry which is preliminary data.</text>
</comment>
<name>A0A9W9ANB4_9AGAR</name>
<keyword evidence="1" id="KW-0812">Transmembrane</keyword>
<sequence length="148" mass="15844">MIASLLTLRIYALYGCNKRILIFLSSLILIGIVLAIVTDLLASSTPVSLSIPSTGCHDILTLKECSDPTSPACGGVNDVSSGCCWLGGSPPIRYIAIRNDTRKSIPSTVSARHATSPGDVSHLCYYKGRYAFTLLSLSLIYSDQLKTC</sequence>
<evidence type="ECO:0000313" key="3">
    <source>
        <dbReference type="Proteomes" id="UP001150266"/>
    </source>
</evidence>
<dbReference type="EMBL" id="JAOTPV010000003">
    <property type="protein sequence ID" value="KAJ4485247.1"/>
    <property type="molecule type" value="Genomic_DNA"/>
</dbReference>
<accession>A0A9W9ANB4</accession>
<keyword evidence="1" id="KW-0472">Membrane</keyword>
<evidence type="ECO:0000256" key="1">
    <source>
        <dbReference type="SAM" id="Phobius"/>
    </source>
</evidence>